<dbReference type="EMBL" id="JAMSHJ010000006">
    <property type="protein sequence ID" value="KAI5393662.1"/>
    <property type="molecule type" value="Genomic_DNA"/>
</dbReference>
<keyword evidence="4" id="KW-1185">Reference proteome</keyword>
<dbReference type="InterPro" id="IPR035896">
    <property type="entry name" value="AN1-like_Znf"/>
</dbReference>
<dbReference type="Gene3D" id="3.80.10.10">
    <property type="entry name" value="Ribonuclease Inhibitor"/>
    <property type="match status" value="1"/>
</dbReference>
<protein>
    <submittedName>
        <fullName evidence="2">Uncharacterized protein</fullName>
    </submittedName>
</protein>
<sequence length="174" mass="18674">MNSDSFSALPGSIHLDLSSNQLNGSISKFISEMQSIKYLNLANNTLHGVVPFNLTFVKGFGSIQTWLNRSAGFCSRNGHPETISAQPLVASGSEESLEKKLKNGPKRCSNCNKRFDKHGCPFDYHTAGRDAIAKANLVAIATSPSVSSSEIPTTAITVSSSPSRINSKLKPHPL</sequence>
<dbReference type="InterPro" id="IPR032675">
    <property type="entry name" value="LRR_dom_sf"/>
</dbReference>
<dbReference type="SUPFAM" id="SSF118310">
    <property type="entry name" value="AN1-like Zinc finger"/>
    <property type="match status" value="1"/>
</dbReference>
<organism evidence="2 4">
    <name type="scientific">Pisum sativum</name>
    <name type="common">Garden pea</name>
    <name type="synonym">Lathyrus oleraceus</name>
    <dbReference type="NCBI Taxonomy" id="3888"/>
    <lineage>
        <taxon>Eukaryota</taxon>
        <taxon>Viridiplantae</taxon>
        <taxon>Streptophyta</taxon>
        <taxon>Embryophyta</taxon>
        <taxon>Tracheophyta</taxon>
        <taxon>Spermatophyta</taxon>
        <taxon>Magnoliopsida</taxon>
        <taxon>eudicotyledons</taxon>
        <taxon>Gunneridae</taxon>
        <taxon>Pentapetalae</taxon>
        <taxon>rosids</taxon>
        <taxon>fabids</taxon>
        <taxon>Fabales</taxon>
        <taxon>Fabaceae</taxon>
        <taxon>Papilionoideae</taxon>
        <taxon>50 kb inversion clade</taxon>
        <taxon>NPAAA clade</taxon>
        <taxon>Hologalegina</taxon>
        <taxon>IRL clade</taxon>
        <taxon>Fabeae</taxon>
        <taxon>Lathyrus</taxon>
    </lineage>
</organism>
<gene>
    <name evidence="2" type="ORF">KIW84_060693</name>
    <name evidence="3" type="ORF">KIW84_060694</name>
</gene>
<dbReference type="PANTHER" id="PTHR48064">
    <property type="entry name" value="OS01G0750400 PROTEIN"/>
    <property type="match status" value="1"/>
</dbReference>
<feature type="compositionally biased region" description="Polar residues" evidence="1">
    <location>
        <begin position="152"/>
        <end position="166"/>
    </location>
</feature>
<dbReference type="EMBL" id="JAMSHJ010000006">
    <property type="protein sequence ID" value="KAI5393663.1"/>
    <property type="molecule type" value="Genomic_DNA"/>
</dbReference>
<dbReference type="AlphaFoldDB" id="A0A9D4W246"/>
<comment type="caution">
    <text evidence="2">The sequence shown here is derived from an EMBL/GenBank/DDBJ whole genome shotgun (WGS) entry which is preliminary data.</text>
</comment>
<dbReference type="SUPFAM" id="SSF52058">
    <property type="entry name" value="L domain-like"/>
    <property type="match status" value="1"/>
</dbReference>
<dbReference type="InterPro" id="IPR053038">
    <property type="entry name" value="RLP_Defense"/>
</dbReference>
<reference evidence="2 4" key="1">
    <citation type="journal article" date="2022" name="Nat. Genet.">
        <title>Improved pea reference genome and pan-genome highlight genomic features and evolutionary characteristics.</title>
        <authorList>
            <person name="Yang T."/>
            <person name="Liu R."/>
            <person name="Luo Y."/>
            <person name="Hu S."/>
            <person name="Wang D."/>
            <person name="Wang C."/>
            <person name="Pandey M.K."/>
            <person name="Ge S."/>
            <person name="Xu Q."/>
            <person name="Li N."/>
            <person name="Li G."/>
            <person name="Huang Y."/>
            <person name="Saxena R.K."/>
            <person name="Ji Y."/>
            <person name="Li M."/>
            <person name="Yan X."/>
            <person name="He Y."/>
            <person name="Liu Y."/>
            <person name="Wang X."/>
            <person name="Xiang C."/>
            <person name="Varshney R.K."/>
            <person name="Ding H."/>
            <person name="Gao S."/>
            <person name="Zong X."/>
        </authorList>
    </citation>
    <scope>NUCLEOTIDE SEQUENCE [LARGE SCALE GENOMIC DNA]</scope>
    <source>
        <strain evidence="2 4">cv. Zhongwan 6</strain>
    </source>
</reference>
<dbReference type="PANTHER" id="PTHR48064:SF1">
    <property type="entry name" value="RECEPTOR-LIKE PROTEIN 51-RELATED"/>
    <property type="match status" value="1"/>
</dbReference>
<dbReference type="Gramene" id="Psat06G0069400-T1">
    <property type="protein sequence ID" value="KAI5393663.1"/>
    <property type="gene ID" value="KIW84_060694"/>
</dbReference>
<evidence type="ECO:0000313" key="2">
    <source>
        <dbReference type="EMBL" id="KAI5393662.1"/>
    </source>
</evidence>
<proteinExistence type="predicted"/>
<feature type="region of interest" description="Disordered" evidence="1">
    <location>
        <begin position="152"/>
        <end position="174"/>
    </location>
</feature>
<accession>A0A9D4W246</accession>
<name>A0A9D4W246_PEA</name>
<evidence type="ECO:0000313" key="4">
    <source>
        <dbReference type="Proteomes" id="UP001058974"/>
    </source>
</evidence>
<dbReference type="Proteomes" id="UP001058974">
    <property type="component" value="Chromosome 6"/>
</dbReference>
<evidence type="ECO:0000313" key="3">
    <source>
        <dbReference type="EMBL" id="KAI5393663.1"/>
    </source>
</evidence>
<dbReference type="Gramene" id="Psat06G0069300-T1">
    <property type="protein sequence ID" value="KAI5393662.1"/>
    <property type="gene ID" value="KIW84_060693"/>
</dbReference>
<evidence type="ECO:0000256" key="1">
    <source>
        <dbReference type="SAM" id="MobiDB-lite"/>
    </source>
</evidence>